<keyword evidence="10" id="KW-1185">Reference proteome</keyword>
<reference evidence="9" key="3">
    <citation type="submission" date="2015-06" db="UniProtKB">
        <authorList>
            <consortium name="EnsemblMetazoa"/>
        </authorList>
    </citation>
    <scope>IDENTIFICATION</scope>
</reference>
<keyword evidence="5" id="KW-0408">Iron</keyword>
<protein>
    <recommendedName>
        <fullName evidence="7">Globin domain-containing protein</fullName>
    </recommendedName>
</protein>
<dbReference type="InterPro" id="IPR044399">
    <property type="entry name" value="Mb-like_M"/>
</dbReference>
<dbReference type="CDD" id="cd01040">
    <property type="entry name" value="Mb-like"/>
    <property type="match status" value="1"/>
</dbReference>
<dbReference type="InterPro" id="IPR012292">
    <property type="entry name" value="Globin/Proto"/>
</dbReference>
<dbReference type="Pfam" id="PF00042">
    <property type="entry name" value="Globin"/>
    <property type="match status" value="1"/>
</dbReference>
<dbReference type="EMBL" id="KB295624">
    <property type="protein sequence ID" value="ELU12835.1"/>
    <property type="molecule type" value="Genomic_DNA"/>
</dbReference>
<dbReference type="SUPFAM" id="SSF46458">
    <property type="entry name" value="Globin-like"/>
    <property type="match status" value="1"/>
</dbReference>
<evidence type="ECO:0000256" key="5">
    <source>
        <dbReference type="ARBA" id="ARBA00023004"/>
    </source>
</evidence>
<dbReference type="GO" id="GO:0019825">
    <property type="term" value="F:oxygen binding"/>
    <property type="evidence" value="ECO:0007669"/>
    <property type="project" value="InterPro"/>
</dbReference>
<keyword evidence="1 6" id="KW-0813">Transport</keyword>
<dbReference type="FunCoup" id="R7VAV5">
    <property type="interactions" value="58"/>
</dbReference>
<evidence type="ECO:0000313" key="9">
    <source>
        <dbReference type="EnsemblMetazoa" id="CapteP219237"/>
    </source>
</evidence>
<feature type="domain" description="Globin" evidence="7">
    <location>
        <begin position="2"/>
        <end position="147"/>
    </location>
</feature>
<keyword evidence="2 6" id="KW-0349">Heme</keyword>
<dbReference type="OrthoDB" id="436496at2759"/>
<evidence type="ECO:0000259" key="7">
    <source>
        <dbReference type="PROSITE" id="PS01033"/>
    </source>
</evidence>
<keyword evidence="3 6" id="KW-0561">Oxygen transport</keyword>
<name>R7VAV5_CAPTE</name>
<evidence type="ECO:0000313" key="8">
    <source>
        <dbReference type="EMBL" id="ELU12835.1"/>
    </source>
</evidence>
<accession>R7VAV5</accession>
<dbReference type="Proteomes" id="UP000014760">
    <property type="component" value="Unassembled WGS sequence"/>
</dbReference>
<dbReference type="GO" id="GO:0020037">
    <property type="term" value="F:heme binding"/>
    <property type="evidence" value="ECO:0007669"/>
    <property type="project" value="InterPro"/>
</dbReference>
<reference evidence="10" key="1">
    <citation type="submission" date="2012-12" db="EMBL/GenBank/DDBJ databases">
        <authorList>
            <person name="Hellsten U."/>
            <person name="Grimwood J."/>
            <person name="Chapman J.A."/>
            <person name="Shapiro H."/>
            <person name="Aerts A."/>
            <person name="Otillar R.P."/>
            <person name="Terry A.Y."/>
            <person name="Boore J.L."/>
            <person name="Simakov O."/>
            <person name="Marletaz F."/>
            <person name="Cho S.-J."/>
            <person name="Edsinger-Gonzales E."/>
            <person name="Havlak P."/>
            <person name="Kuo D.-H."/>
            <person name="Larsson T."/>
            <person name="Lv J."/>
            <person name="Arendt D."/>
            <person name="Savage R."/>
            <person name="Osoegawa K."/>
            <person name="de Jong P."/>
            <person name="Lindberg D.R."/>
            <person name="Seaver E.C."/>
            <person name="Weisblat D.A."/>
            <person name="Putnam N.H."/>
            <person name="Grigoriev I.V."/>
            <person name="Rokhsar D.S."/>
        </authorList>
    </citation>
    <scope>NUCLEOTIDE SEQUENCE</scope>
    <source>
        <strain evidence="10">I ESC-2004</strain>
    </source>
</reference>
<proteinExistence type="inferred from homology"/>
<evidence type="ECO:0000256" key="4">
    <source>
        <dbReference type="ARBA" id="ARBA00022723"/>
    </source>
</evidence>
<sequence length="151" mass="17347">MVLSSAQAKAIQANWKTVRARIQDYGNDLFVRYFIQNPGDVEYFGKFCDIPLTEVRSNPEFQKQTKTVLEAVGKIVDNLDELQTAANYLRERVRTHHPRRISMAQFERLLDLMPMFLQEVAGADGATADAWRILVADLMPPMRDEFARCSH</sequence>
<dbReference type="PANTHER" id="PTHR47217">
    <property type="entry name" value="GLOBIN-LIKE PROTEIN"/>
    <property type="match status" value="1"/>
</dbReference>
<dbReference type="HOGENOM" id="CLU_003827_10_1_1"/>
<organism evidence="8">
    <name type="scientific">Capitella teleta</name>
    <name type="common">Polychaete worm</name>
    <dbReference type="NCBI Taxonomy" id="283909"/>
    <lineage>
        <taxon>Eukaryota</taxon>
        <taxon>Metazoa</taxon>
        <taxon>Spiralia</taxon>
        <taxon>Lophotrochozoa</taxon>
        <taxon>Annelida</taxon>
        <taxon>Polychaeta</taxon>
        <taxon>Sedentaria</taxon>
        <taxon>Scolecida</taxon>
        <taxon>Capitellidae</taxon>
        <taxon>Capitella</taxon>
    </lineage>
</organism>
<dbReference type="Gene3D" id="1.10.490.10">
    <property type="entry name" value="Globins"/>
    <property type="match status" value="1"/>
</dbReference>
<dbReference type="EnsemblMetazoa" id="CapteT219237">
    <property type="protein sequence ID" value="CapteP219237"/>
    <property type="gene ID" value="CapteG219237"/>
</dbReference>
<evidence type="ECO:0000313" key="10">
    <source>
        <dbReference type="Proteomes" id="UP000014760"/>
    </source>
</evidence>
<dbReference type="AlphaFoldDB" id="R7VAV5"/>
<evidence type="ECO:0000256" key="3">
    <source>
        <dbReference type="ARBA" id="ARBA00022621"/>
    </source>
</evidence>
<dbReference type="InterPro" id="IPR009050">
    <property type="entry name" value="Globin-like_sf"/>
</dbReference>
<comment type="similarity">
    <text evidence="6">Belongs to the globin family.</text>
</comment>
<dbReference type="OMA" id="AESHKPR"/>
<dbReference type="GO" id="GO:0046872">
    <property type="term" value="F:metal ion binding"/>
    <property type="evidence" value="ECO:0007669"/>
    <property type="project" value="UniProtKB-KW"/>
</dbReference>
<evidence type="ECO:0000256" key="6">
    <source>
        <dbReference type="RuleBase" id="RU000356"/>
    </source>
</evidence>
<dbReference type="PANTHER" id="PTHR47217:SF1">
    <property type="entry name" value="GLOBIN-LIKE PROTEIN"/>
    <property type="match status" value="1"/>
</dbReference>
<dbReference type="GO" id="GO:0005344">
    <property type="term" value="F:oxygen carrier activity"/>
    <property type="evidence" value="ECO:0007669"/>
    <property type="project" value="UniProtKB-KW"/>
</dbReference>
<evidence type="ECO:0000256" key="1">
    <source>
        <dbReference type="ARBA" id="ARBA00022448"/>
    </source>
</evidence>
<reference evidence="8 10" key="2">
    <citation type="journal article" date="2013" name="Nature">
        <title>Insights into bilaterian evolution from three spiralian genomes.</title>
        <authorList>
            <person name="Simakov O."/>
            <person name="Marletaz F."/>
            <person name="Cho S.J."/>
            <person name="Edsinger-Gonzales E."/>
            <person name="Havlak P."/>
            <person name="Hellsten U."/>
            <person name="Kuo D.H."/>
            <person name="Larsson T."/>
            <person name="Lv J."/>
            <person name="Arendt D."/>
            <person name="Savage R."/>
            <person name="Osoegawa K."/>
            <person name="de Jong P."/>
            <person name="Grimwood J."/>
            <person name="Chapman J.A."/>
            <person name="Shapiro H."/>
            <person name="Aerts A."/>
            <person name="Otillar R.P."/>
            <person name="Terry A.Y."/>
            <person name="Boore J.L."/>
            <person name="Grigoriev I.V."/>
            <person name="Lindberg D.R."/>
            <person name="Seaver E.C."/>
            <person name="Weisblat D.A."/>
            <person name="Putnam N.H."/>
            <person name="Rokhsar D.S."/>
        </authorList>
    </citation>
    <scope>NUCLEOTIDE SEQUENCE</scope>
    <source>
        <strain evidence="8 10">I ESC-2004</strain>
    </source>
</reference>
<dbReference type="InterPro" id="IPR000971">
    <property type="entry name" value="Globin"/>
</dbReference>
<evidence type="ECO:0000256" key="2">
    <source>
        <dbReference type="ARBA" id="ARBA00022617"/>
    </source>
</evidence>
<keyword evidence="4" id="KW-0479">Metal-binding</keyword>
<dbReference type="EMBL" id="AMQN01005294">
    <property type="status" value="NOT_ANNOTATED_CDS"/>
    <property type="molecule type" value="Genomic_DNA"/>
</dbReference>
<dbReference type="PROSITE" id="PS01033">
    <property type="entry name" value="GLOBIN"/>
    <property type="match status" value="1"/>
</dbReference>
<gene>
    <name evidence="8" type="ORF">CAPTEDRAFT_219237</name>
</gene>